<feature type="transmembrane region" description="Helical" evidence="7">
    <location>
        <begin position="327"/>
        <end position="350"/>
    </location>
</feature>
<keyword evidence="2" id="KW-0813">Transport</keyword>
<feature type="domain" description="Cation/H+ exchanger transmembrane" evidence="8">
    <location>
        <begin position="209"/>
        <end position="540"/>
    </location>
</feature>
<dbReference type="Proteomes" id="UP001056384">
    <property type="component" value="Chromosome 6"/>
</dbReference>
<feature type="transmembrane region" description="Helical" evidence="7">
    <location>
        <begin position="393"/>
        <end position="416"/>
    </location>
</feature>
<feature type="transmembrane region" description="Helical" evidence="7">
    <location>
        <begin position="293"/>
        <end position="315"/>
    </location>
</feature>
<dbReference type="InterPro" id="IPR038770">
    <property type="entry name" value="Na+/solute_symporter_sf"/>
</dbReference>
<evidence type="ECO:0000259" key="8">
    <source>
        <dbReference type="Pfam" id="PF00999"/>
    </source>
</evidence>
<dbReference type="GO" id="GO:1902600">
    <property type="term" value="P:proton transmembrane transport"/>
    <property type="evidence" value="ECO:0007669"/>
    <property type="project" value="InterPro"/>
</dbReference>
<evidence type="ECO:0000256" key="1">
    <source>
        <dbReference type="ARBA" id="ARBA00004141"/>
    </source>
</evidence>
<evidence type="ECO:0000256" key="7">
    <source>
        <dbReference type="SAM" id="Phobius"/>
    </source>
</evidence>
<evidence type="ECO:0000313" key="9">
    <source>
        <dbReference type="EMBL" id="USW54125.1"/>
    </source>
</evidence>
<organism evidence="9 10">
    <name type="scientific">Septoria linicola</name>
    <dbReference type="NCBI Taxonomy" id="215465"/>
    <lineage>
        <taxon>Eukaryota</taxon>
        <taxon>Fungi</taxon>
        <taxon>Dikarya</taxon>
        <taxon>Ascomycota</taxon>
        <taxon>Pezizomycotina</taxon>
        <taxon>Dothideomycetes</taxon>
        <taxon>Dothideomycetidae</taxon>
        <taxon>Mycosphaerellales</taxon>
        <taxon>Mycosphaerellaceae</taxon>
        <taxon>Septoria</taxon>
    </lineage>
</organism>
<keyword evidence="3 7" id="KW-0812">Transmembrane</keyword>
<reference evidence="9" key="1">
    <citation type="submission" date="2022-06" db="EMBL/GenBank/DDBJ databases">
        <title>Complete genome sequences of two strains of the flax pathogen Septoria linicola.</title>
        <authorList>
            <person name="Lapalu N."/>
            <person name="Simon A."/>
            <person name="Demenou B."/>
            <person name="Paumier D."/>
            <person name="Guillot M.-P."/>
            <person name="Gout L."/>
            <person name="Valade R."/>
        </authorList>
    </citation>
    <scope>NUCLEOTIDE SEQUENCE</scope>
    <source>
        <strain evidence="9">SE15195</strain>
    </source>
</reference>
<dbReference type="InterPro" id="IPR005352">
    <property type="entry name" value="Erg28"/>
</dbReference>
<evidence type="ECO:0000256" key="6">
    <source>
        <dbReference type="ARBA" id="ARBA00023136"/>
    </source>
</evidence>
<dbReference type="Gene3D" id="1.20.1530.20">
    <property type="match status" value="1"/>
</dbReference>
<feature type="transmembrane region" description="Helical" evidence="7">
    <location>
        <begin position="477"/>
        <end position="494"/>
    </location>
</feature>
<dbReference type="GO" id="GO:0015297">
    <property type="term" value="F:antiporter activity"/>
    <property type="evidence" value="ECO:0007669"/>
    <property type="project" value="InterPro"/>
</dbReference>
<evidence type="ECO:0000256" key="5">
    <source>
        <dbReference type="ARBA" id="ARBA00023065"/>
    </source>
</evidence>
<feature type="transmembrane region" description="Helical" evidence="7">
    <location>
        <begin position="362"/>
        <end position="387"/>
    </location>
</feature>
<dbReference type="AlphaFoldDB" id="A0A9Q9AS56"/>
<feature type="transmembrane region" description="Helical" evidence="7">
    <location>
        <begin position="261"/>
        <end position="281"/>
    </location>
</feature>
<dbReference type="GO" id="GO:0016020">
    <property type="term" value="C:membrane"/>
    <property type="evidence" value="ECO:0007669"/>
    <property type="project" value="UniProtKB-SubCell"/>
</dbReference>
<keyword evidence="5" id="KW-0406">Ion transport</keyword>
<evidence type="ECO:0000256" key="2">
    <source>
        <dbReference type="ARBA" id="ARBA00022448"/>
    </source>
</evidence>
<keyword evidence="4 7" id="KW-1133">Transmembrane helix</keyword>
<proteinExistence type="predicted"/>
<keyword evidence="10" id="KW-1185">Reference proteome</keyword>
<dbReference type="PANTHER" id="PTHR32468">
    <property type="entry name" value="CATION/H + ANTIPORTER"/>
    <property type="match status" value="1"/>
</dbReference>
<evidence type="ECO:0000313" key="10">
    <source>
        <dbReference type="Proteomes" id="UP001056384"/>
    </source>
</evidence>
<name>A0A9Q9AS56_9PEZI</name>
<dbReference type="InterPro" id="IPR050794">
    <property type="entry name" value="CPA2_transporter"/>
</dbReference>
<dbReference type="EMBL" id="CP099423">
    <property type="protein sequence ID" value="USW54125.1"/>
    <property type="molecule type" value="Genomic_DNA"/>
</dbReference>
<feature type="transmembrane region" description="Helical" evidence="7">
    <location>
        <begin position="18"/>
        <end position="37"/>
    </location>
</feature>
<feature type="transmembrane region" description="Helical" evidence="7">
    <location>
        <begin position="232"/>
        <end position="249"/>
    </location>
</feature>
<feature type="transmembrane region" description="Helical" evidence="7">
    <location>
        <begin position="506"/>
        <end position="528"/>
    </location>
</feature>
<accession>A0A9Q9AS56</accession>
<evidence type="ECO:0000256" key="3">
    <source>
        <dbReference type="ARBA" id="ARBA00022692"/>
    </source>
</evidence>
<dbReference type="PANTHER" id="PTHR32468:SF0">
    <property type="entry name" value="K(+)_H(+) ANTIPORTER 1"/>
    <property type="match status" value="1"/>
</dbReference>
<sequence>MSSLTAYLPQHEGYLPKWLLFIAIVSIGNTIQCYRSLSGSKEVYSGRPYKTDKNPSPVNELSARTFGTWTALSSVVRLYAAYNISDPKVYELCLWTYGIAFAHFLTEWLAFGSAKWGRGLASPVADYRSLAALVSSTKNIAATKVVPLHLSLPWNIVVTSTYYSGSIKSNSHNYTNNDNMVASILSGDDPLKYNPADPITLLLFQIIVILATCNLVHLILHKLWQPRVISEVIGGLILGPSVLGHIPNFTQSIFPAESKSMLNGSSTLGLIFLMFLVGLEVDMSGLKNNLKPALMVSIFGMAVPFGLGCAVAVGMFEHFQDSEQDDFGVFVLFIGLALCITAFPILARILMSCDLLHSPVGIIAIAAGVANDVVGWSLLALAVALANAGSGSVALYIILCCIGLVLFMFFAIAPVLRQLDARLTFDHFLAVALVVVLVASMFTAMIGIHPIFGAFIAGLVMPKGDDFRDCITNRLTALVYNVLLPPFFALCGLNTDVSSLKEGLDWAYVVAVVAIAFFGKTIAGFAAARLCSMPARESWTRIAVTDQSIKIILKDKWTCGNGLHDFLRWRVTSKGADQLNVAFSIREWNQEHYEAMSSLDKVQECLKPGSVSDHMIDNLDAVGDILLIASRLYKEGKTSERHIRKTWSEDIYGWFECDYNCKNNVSDDGYRHAPASFRSFCTSKFQRVHRKSALASGCTDYGAASKTTAHDVARWEAANPGCYDFGPSINSPESPSDSEVIFGGIFASDN</sequence>
<dbReference type="InterPro" id="IPR006153">
    <property type="entry name" value="Cation/H_exchanger_TM"/>
</dbReference>
<gene>
    <name evidence="9" type="ORF">Slin15195_G074440</name>
</gene>
<dbReference type="Pfam" id="PF03694">
    <property type="entry name" value="Erg28"/>
    <property type="match status" value="1"/>
</dbReference>
<protein>
    <submittedName>
        <fullName evidence="9">Cation/H+ exchanger, sodium/solute symporter superfamily</fullName>
    </submittedName>
</protein>
<dbReference type="Pfam" id="PF00999">
    <property type="entry name" value="Na_H_Exchanger"/>
    <property type="match status" value="1"/>
</dbReference>
<keyword evidence="6 7" id="KW-0472">Membrane</keyword>
<comment type="subcellular location">
    <subcellularLocation>
        <location evidence="1">Membrane</location>
        <topology evidence="1">Multi-pass membrane protein</topology>
    </subcellularLocation>
</comment>
<feature type="transmembrane region" description="Helical" evidence="7">
    <location>
        <begin position="199"/>
        <end position="220"/>
    </location>
</feature>
<feature type="transmembrane region" description="Helical" evidence="7">
    <location>
        <begin position="92"/>
        <end position="111"/>
    </location>
</feature>
<evidence type="ECO:0000256" key="4">
    <source>
        <dbReference type="ARBA" id="ARBA00022989"/>
    </source>
</evidence>
<feature type="transmembrane region" description="Helical" evidence="7">
    <location>
        <begin position="428"/>
        <end position="457"/>
    </location>
</feature>